<evidence type="ECO:0000256" key="1">
    <source>
        <dbReference type="SAM" id="MobiDB-lite"/>
    </source>
</evidence>
<keyword evidence="4" id="KW-1185">Reference proteome</keyword>
<evidence type="ECO:0000256" key="2">
    <source>
        <dbReference type="SAM" id="Phobius"/>
    </source>
</evidence>
<keyword evidence="2" id="KW-0472">Membrane</keyword>
<sequence length="56" mass="5817">MIMKTNTPPAGATTQVTSEVEAKGGTDRPRNMPVVLIVSIIAALIGMGAVWGFVFA</sequence>
<dbReference type="KEGG" id="cmet:K6K41_12050"/>
<dbReference type="RefSeq" id="WP_261405335.1">
    <property type="nucleotide sequence ID" value="NZ_CP081869.1"/>
</dbReference>
<name>A0A9E6UJH4_9HYPH</name>
<dbReference type="AlphaFoldDB" id="A0A9E6UJH4"/>
<keyword evidence="2" id="KW-1133">Transmembrane helix</keyword>
<proteinExistence type="predicted"/>
<keyword evidence="2" id="KW-0812">Transmembrane</keyword>
<protein>
    <submittedName>
        <fullName evidence="3">Uncharacterized protein</fullName>
    </submittedName>
</protein>
<gene>
    <name evidence="3" type="ORF">K6K41_12050</name>
</gene>
<feature type="compositionally biased region" description="Basic and acidic residues" evidence="1">
    <location>
        <begin position="20"/>
        <end position="29"/>
    </location>
</feature>
<feature type="compositionally biased region" description="Polar residues" evidence="1">
    <location>
        <begin position="1"/>
        <end position="18"/>
    </location>
</feature>
<feature type="transmembrane region" description="Helical" evidence="2">
    <location>
        <begin position="34"/>
        <end position="54"/>
    </location>
</feature>
<accession>A0A9E6UJH4</accession>
<organism evidence="3 4">
    <name type="scientific">Chenggangzhangella methanolivorans</name>
    <dbReference type="NCBI Taxonomy" id="1437009"/>
    <lineage>
        <taxon>Bacteria</taxon>
        <taxon>Pseudomonadati</taxon>
        <taxon>Pseudomonadota</taxon>
        <taxon>Alphaproteobacteria</taxon>
        <taxon>Hyphomicrobiales</taxon>
        <taxon>Methylopilaceae</taxon>
        <taxon>Chenggangzhangella</taxon>
    </lineage>
</organism>
<evidence type="ECO:0000313" key="3">
    <source>
        <dbReference type="EMBL" id="QZO01968.1"/>
    </source>
</evidence>
<reference evidence="3" key="1">
    <citation type="submission" date="2021-08" db="EMBL/GenBank/DDBJ databases">
        <authorList>
            <person name="Zhang H."/>
            <person name="Xu M."/>
            <person name="Yu Z."/>
            <person name="Yang L."/>
            <person name="Cai Y."/>
        </authorList>
    </citation>
    <scope>NUCLEOTIDE SEQUENCE</scope>
    <source>
        <strain evidence="3">CHL1</strain>
    </source>
</reference>
<dbReference type="Proteomes" id="UP000825701">
    <property type="component" value="Chromosome"/>
</dbReference>
<evidence type="ECO:0000313" key="4">
    <source>
        <dbReference type="Proteomes" id="UP000825701"/>
    </source>
</evidence>
<dbReference type="EMBL" id="CP081869">
    <property type="protein sequence ID" value="QZO01968.1"/>
    <property type="molecule type" value="Genomic_DNA"/>
</dbReference>
<feature type="region of interest" description="Disordered" evidence="1">
    <location>
        <begin position="1"/>
        <end position="29"/>
    </location>
</feature>